<feature type="binding site" evidence="6">
    <location>
        <position position="232"/>
    </location>
    <ligand>
        <name>S-adenosyl-L-methionine</name>
        <dbReference type="ChEBI" id="CHEBI:59789"/>
    </ligand>
</feature>
<dbReference type="InterPro" id="IPR029063">
    <property type="entry name" value="SAM-dependent_MTases_sf"/>
</dbReference>
<proteinExistence type="inferred from homology"/>
<evidence type="ECO:0000313" key="7">
    <source>
        <dbReference type="EMBL" id="SBS30895.1"/>
    </source>
</evidence>
<evidence type="ECO:0000256" key="4">
    <source>
        <dbReference type="ARBA" id="ARBA00022679"/>
    </source>
</evidence>
<evidence type="ECO:0000256" key="3">
    <source>
        <dbReference type="ARBA" id="ARBA00022603"/>
    </source>
</evidence>
<keyword evidence="8" id="KW-1185">Reference proteome</keyword>
<dbReference type="InterPro" id="IPR050078">
    <property type="entry name" value="Ribosomal_L11_MeTrfase_PrmA"/>
</dbReference>
<dbReference type="EMBL" id="FLOB01000003">
    <property type="protein sequence ID" value="SBS30895.1"/>
    <property type="molecule type" value="Genomic_DNA"/>
</dbReference>
<dbReference type="PIRSF" id="PIRSF000401">
    <property type="entry name" value="RPL11_MTase"/>
    <property type="match status" value="1"/>
</dbReference>
<comment type="function">
    <text evidence="6">Methylates ribosomal protein L11.</text>
</comment>
<evidence type="ECO:0000256" key="5">
    <source>
        <dbReference type="ARBA" id="ARBA00022691"/>
    </source>
</evidence>
<dbReference type="EC" id="2.1.1.-" evidence="6"/>
<keyword evidence="7" id="KW-0687">Ribonucleoprotein</keyword>
<keyword evidence="5 6" id="KW-0949">S-adenosyl-L-methionine</keyword>
<dbReference type="PANTHER" id="PTHR43648">
    <property type="entry name" value="ELECTRON TRANSFER FLAVOPROTEIN BETA SUBUNIT LYSINE METHYLTRANSFERASE"/>
    <property type="match status" value="1"/>
</dbReference>
<feature type="binding site" evidence="6">
    <location>
        <position position="147"/>
    </location>
    <ligand>
        <name>S-adenosyl-L-methionine</name>
        <dbReference type="ChEBI" id="CHEBI:59789"/>
    </ligand>
</feature>
<dbReference type="HAMAP" id="MF_00735">
    <property type="entry name" value="Methyltr_PrmA"/>
    <property type="match status" value="1"/>
</dbReference>
<comment type="subcellular location">
    <subcellularLocation>
        <location evidence="6">Cytoplasm</location>
    </subcellularLocation>
</comment>
<dbReference type="AlphaFoldDB" id="A0A1A8TFF6"/>
<dbReference type="SUPFAM" id="SSF53335">
    <property type="entry name" value="S-adenosyl-L-methionine-dependent methyltransferases"/>
    <property type="match status" value="1"/>
</dbReference>
<dbReference type="OrthoDB" id="9785995at2"/>
<dbReference type="CDD" id="cd02440">
    <property type="entry name" value="AdoMet_MTases"/>
    <property type="match status" value="1"/>
</dbReference>
<keyword evidence="2 6" id="KW-0963">Cytoplasm</keyword>
<feature type="binding site" evidence="6">
    <location>
        <position position="168"/>
    </location>
    <ligand>
        <name>S-adenosyl-L-methionine</name>
        <dbReference type="ChEBI" id="CHEBI:59789"/>
    </ligand>
</feature>
<keyword evidence="3 6" id="KW-0489">Methyltransferase</keyword>
<keyword evidence="7" id="KW-0689">Ribosomal protein</keyword>
<evidence type="ECO:0000256" key="6">
    <source>
        <dbReference type="HAMAP-Rule" id="MF_00735"/>
    </source>
</evidence>
<feature type="binding site" evidence="6">
    <location>
        <position position="190"/>
    </location>
    <ligand>
        <name>S-adenosyl-L-methionine</name>
        <dbReference type="ChEBI" id="CHEBI:59789"/>
    </ligand>
</feature>
<evidence type="ECO:0000256" key="2">
    <source>
        <dbReference type="ARBA" id="ARBA00022490"/>
    </source>
</evidence>
<dbReference type="GO" id="GO:0032259">
    <property type="term" value="P:methylation"/>
    <property type="evidence" value="ECO:0007669"/>
    <property type="project" value="UniProtKB-KW"/>
</dbReference>
<evidence type="ECO:0000313" key="8">
    <source>
        <dbReference type="Proteomes" id="UP000092544"/>
    </source>
</evidence>
<dbReference type="Gene3D" id="3.40.50.150">
    <property type="entry name" value="Vaccinia Virus protein VP39"/>
    <property type="match status" value="1"/>
</dbReference>
<dbReference type="RefSeq" id="WP_067015656.1">
    <property type="nucleotide sequence ID" value="NZ_FLOB01000003.1"/>
</dbReference>
<accession>A0A1A8TFF6</accession>
<dbReference type="GO" id="GO:0005829">
    <property type="term" value="C:cytosol"/>
    <property type="evidence" value="ECO:0007669"/>
    <property type="project" value="TreeGrafter"/>
</dbReference>
<dbReference type="Pfam" id="PF06325">
    <property type="entry name" value="PrmA"/>
    <property type="match status" value="1"/>
</dbReference>
<dbReference type="STRING" id="1792290.MSP8886_01962"/>
<protein>
    <recommendedName>
        <fullName evidence="6">Ribosomal protein L11 methyltransferase</fullName>
        <shortName evidence="6">L11 Mtase</shortName>
        <ecNumber evidence="6">2.1.1.-</ecNumber>
    </recommendedName>
</protein>
<comment type="similarity">
    <text evidence="1 6">Belongs to the methyltransferase superfamily. PrmA family.</text>
</comment>
<dbReference type="NCBIfam" id="TIGR00406">
    <property type="entry name" value="prmA"/>
    <property type="match status" value="1"/>
</dbReference>
<gene>
    <name evidence="6 7" type="primary">prmA</name>
    <name evidence="7" type="ORF">MSP8886_01962</name>
</gene>
<comment type="catalytic activity">
    <reaction evidence="6">
        <text>L-lysyl-[protein] + 3 S-adenosyl-L-methionine = N(6),N(6),N(6)-trimethyl-L-lysyl-[protein] + 3 S-adenosyl-L-homocysteine + 3 H(+)</text>
        <dbReference type="Rhea" id="RHEA:54192"/>
        <dbReference type="Rhea" id="RHEA-COMP:9752"/>
        <dbReference type="Rhea" id="RHEA-COMP:13826"/>
        <dbReference type="ChEBI" id="CHEBI:15378"/>
        <dbReference type="ChEBI" id="CHEBI:29969"/>
        <dbReference type="ChEBI" id="CHEBI:57856"/>
        <dbReference type="ChEBI" id="CHEBI:59789"/>
        <dbReference type="ChEBI" id="CHEBI:61961"/>
    </reaction>
</comment>
<sequence length="297" mass="32829">MPWLQIRLHTTPDHVPSFEDTLLDCGAMVVTFEDVHDDPVYEPDLNTTPLWKHTKVTGLFEADADIGHIRPAIEHKAESLGETDIDIKIEIVEDKDWEREWMDSYHPIQFGKRLWVCPSWRDVPDENAVTLMLDPGLAFGTGTHPTTALCLQWLDSIDCQNKTIIDYGCGSGILGIAGLLLGANKMVGIDIDPQAVQATQANAERNQIDSNRIEVKLPPYESDLQADIVVANILAGPLAQLATTISALVIAGGQLALSGILVNQAEEVILAYQDWFTIESVVEQDEWVRIVGTKNPE</sequence>
<dbReference type="InterPro" id="IPR004498">
    <property type="entry name" value="Ribosomal_PrmA_MeTrfase"/>
</dbReference>
<dbReference type="Proteomes" id="UP000092544">
    <property type="component" value="Unassembled WGS sequence"/>
</dbReference>
<dbReference type="GO" id="GO:0005840">
    <property type="term" value="C:ribosome"/>
    <property type="evidence" value="ECO:0007669"/>
    <property type="project" value="UniProtKB-KW"/>
</dbReference>
<keyword evidence="4 6" id="KW-0808">Transferase</keyword>
<organism evidence="7 8">
    <name type="scientific">Marinomonas spartinae</name>
    <dbReference type="NCBI Taxonomy" id="1792290"/>
    <lineage>
        <taxon>Bacteria</taxon>
        <taxon>Pseudomonadati</taxon>
        <taxon>Pseudomonadota</taxon>
        <taxon>Gammaproteobacteria</taxon>
        <taxon>Oceanospirillales</taxon>
        <taxon>Oceanospirillaceae</taxon>
        <taxon>Marinomonas</taxon>
    </lineage>
</organism>
<dbReference type="GO" id="GO:0016279">
    <property type="term" value="F:protein-lysine N-methyltransferase activity"/>
    <property type="evidence" value="ECO:0007669"/>
    <property type="project" value="TreeGrafter"/>
</dbReference>
<reference evidence="7 8" key="1">
    <citation type="submission" date="2016-06" db="EMBL/GenBank/DDBJ databases">
        <authorList>
            <person name="Kjaerup R.B."/>
            <person name="Dalgaard T.S."/>
            <person name="Juul-Madsen H.R."/>
        </authorList>
    </citation>
    <scope>NUCLEOTIDE SEQUENCE [LARGE SCALE GENOMIC DNA]</scope>
    <source>
        <strain evidence="7 8">CECT 8886</strain>
    </source>
</reference>
<evidence type="ECO:0000256" key="1">
    <source>
        <dbReference type="ARBA" id="ARBA00009741"/>
    </source>
</evidence>
<dbReference type="PANTHER" id="PTHR43648:SF1">
    <property type="entry name" value="ELECTRON TRANSFER FLAVOPROTEIN BETA SUBUNIT LYSINE METHYLTRANSFERASE"/>
    <property type="match status" value="1"/>
</dbReference>
<name>A0A1A8TFF6_9GAMM</name>